<dbReference type="SUPFAM" id="SSF47874">
    <property type="entry name" value="Annexin"/>
    <property type="match status" value="2"/>
</dbReference>
<proteinExistence type="inferred from homology"/>
<dbReference type="PANTHER" id="PTHR10502:SF102">
    <property type="entry name" value="ANNEXIN B11"/>
    <property type="match status" value="1"/>
</dbReference>
<comment type="domain">
    <text evidence="4">A pair of annexin repeats may form one binding site for calcium and phospholipid.</text>
</comment>
<sequence length="653" mass="70453">MAAVVAATTSVLADENTRLANTTVSRIVEARGELDDPAVLKECCARLQKINGMLKARVAEADAEACHEAMKGGLTGIGCDDKRLVATLCTRTKAALARTAAAYRKKYDKDLAKEVKGETSSDYGRMMAYAMSAPDRVCRHDDACKGLGCDEEALIEVCCTRTPEQLLAGKACWEGRNDASLFDHVTKELGPQYRHLNILLLKILKGERPWDEAVDDARAAQHVEKLHKECAKGMMQDFKEDKVVNWLAGCPPAEAALCADLYEKAHGKSLKSALEAKCGKKFALGLSALLVTPEEFVAMRLEKAMKGFGTNEAILVRLLGGLDHASRPSMPAVVAAYERKYGRTLKEALKSEISGDFLRASLAWISALEDPSQAFEATTACDVEACDDLEALLDALVVENASVNQMMASIDAQEVYNCCHGFGTSDGKLIALLASRSKPHLQAVAAAYYDQRDKPMVGRIREETSGWYKLLLTYLVASPEEAGAPARRAMDGLGADGVALVEFLVGNSQARVRAAKAKWEGRHDASLVDRVASSSTARARRWRCSCSRASDELGEADEAEAEALADKLAAGAAGWGTDEQAFIEVPAGVFPGMQIVVQAPSGARVGVIVPQGVGPGMQFAVPLPPPPQPQVVYNIRVGGGRHKHKHRHRHRPF</sequence>
<dbReference type="PRINTS" id="PR00196">
    <property type="entry name" value="ANNEXIN"/>
</dbReference>
<evidence type="ECO:0000256" key="4">
    <source>
        <dbReference type="RuleBase" id="RU003540"/>
    </source>
</evidence>
<accession>A0ABR1FWC2</accession>
<evidence type="ECO:0000313" key="6">
    <source>
        <dbReference type="Proteomes" id="UP001363151"/>
    </source>
</evidence>
<comment type="caution">
    <text evidence="5">The sequence shown here is derived from an EMBL/GenBank/DDBJ whole genome shotgun (WGS) entry which is preliminary data.</text>
</comment>
<dbReference type="EMBL" id="JBBJCI010000218">
    <property type="protein sequence ID" value="KAK7240024.1"/>
    <property type="molecule type" value="Genomic_DNA"/>
</dbReference>
<dbReference type="Proteomes" id="UP001363151">
    <property type="component" value="Unassembled WGS sequence"/>
</dbReference>
<name>A0ABR1FWC2_AURAN</name>
<dbReference type="PROSITE" id="PS51897">
    <property type="entry name" value="ANNEXIN_2"/>
    <property type="match status" value="3"/>
</dbReference>
<keyword evidence="4" id="KW-0111">Calcium/phospholipid-binding</keyword>
<comment type="similarity">
    <text evidence="1 4">Belongs to the annexin family.</text>
</comment>
<reference evidence="5 6" key="1">
    <citation type="submission" date="2024-03" db="EMBL/GenBank/DDBJ databases">
        <title>Aureococcus anophagefferens CCMP1851 and Kratosvirus quantuckense: Draft genome of a second virus-susceptible host strain in the model system.</title>
        <authorList>
            <person name="Chase E."/>
            <person name="Truchon A.R."/>
            <person name="Schepens W."/>
            <person name="Wilhelm S.W."/>
        </authorList>
    </citation>
    <scope>NUCLEOTIDE SEQUENCE [LARGE SCALE GENOMIC DNA]</scope>
    <source>
        <strain evidence="5 6">CCMP1851</strain>
    </source>
</reference>
<evidence type="ECO:0000313" key="5">
    <source>
        <dbReference type="EMBL" id="KAK7240024.1"/>
    </source>
</evidence>
<evidence type="ECO:0000256" key="3">
    <source>
        <dbReference type="ARBA" id="ARBA00023216"/>
    </source>
</evidence>
<organism evidence="5 6">
    <name type="scientific">Aureococcus anophagefferens</name>
    <name type="common">Harmful bloom alga</name>
    <dbReference type="NCBI Taxonomy" id="44056"/>
    <lineage>
        <taxon>Eukaryota</taxon>
        <taxon>Sar</taxon>
        <taxon>Stramenopiles</taxon>
        <taxon>Ochrophyta</taxon>
        <taxon>Pelagophyceae</taxon>
        <taxon>Pelagomonadales</taxon>
        <taxon>Pelagomonadaceae</taxon>
        <taxon>Aureococcus</taxon>
    </lineage>
</organism>
<dbReference type="Pfam" id="PF00191">
    <property type="entry name" value="Annexin"/>
    <property type="match status" value="4"/>
</dbReference>
<dbReference type="InterPro" id="IPR001464">
    <property type="entry name" value="Annexin"/>
</dbReference>
<dbReference type="PANTHER" id="PTHR10502">
    <property type="entry name" value="ANNEXIN"/>
    <property type="match status" value="1"/>
</dbReference>
<protein>
    <recommendedName>
        <fullName evidence="4">Annexin</fullName>
    </recommendedName>
</protein>
<dbReference type="InterPro" id="IPR018252">
    <property type="entry name" value="Annexin_repeat_CS"/>
</dbReference>
<dbReference type="Gene3D" id="1.10.220.10">
    <property type="entry name" value="Annexin"/>
    <property type="match status" value="5"/>
</dbReference>
<keyword evidence="2 4" id="KW-0677">Repeat</keyword>
<dbReference type="InterPro" id="IPR037104">
    <property type="entry name" value="Annexin_sf"/>
</dbReference>
<keyword evidence="3 4" id="KW-0041">Annexin</keyword>
<evidence type="ECO:0000256" key="1">
    <source>
        <dbReference type="ARBA" id="ARBA00007831"/>
    </source>
</evidence>
<evidence type="ECO:0000256" key="2">
    <source>
        <dbReference type="ARBA" id="ARBA00022737"/>
    </source>
</evidence>
<gene>
    <name evidence="5" type="ORF">SO694_00119077</name>
</gene>
<dbReference type="PROSITE" id="PS00223">
    <property type="entry name" value="ANNEXIN_1"/>
    <property type="match status" value="1"/>
</dbReference>
<keyword evidence="6" id="KW-1185">Reference proteome</keyword>
<dbReference type="SMART" id="SM00335">
    <property type="entry name" value="ANX"/>
    <property type="match status" value="4"/>
</dbReference>
<keyword evidence="4" id="KW-0106">Calcium</keyword>
<dbReference type="InterPro" id="IPR018502">
    <property type="entry name" value="Annexin_repeat"/>
</dbReference>